<accession>A0A173LIQ9</accession>
<dbReference type="PANTHER" id="PTHR43019:SF23">
    <property type="entry name" value="PROTEASE DO-LIKE 5, CHLOROPLASTIC"/>
    <property type="match status" value="1"/>
</dbReference>
<dbReference type="Pfam" id="PF13365">
    <property type="entry name" value="Trypsin_2"/>
    <property type="match status" value="1"/>
</dbReference>
<proteinExistence type="predicted"/>
<evidence type="ECO:0000313" key="7">
    <source>
        <dbReference type="Proteomes" id="UP000186104"/>
    </source>
</evidence>
<dbReference type="InterPro" id="IPR047680">
    <property type="entry name" value="MarP-like"/>
</dbReference>
<evidence type="ECO:0000313" key="6">
    <source>
        <dbReference type="EMBL" id="ANI91331.1"/>
    </source>
</evidence>
<evidence type="ECO:0000256" key="4">
    <source>
        <dbReference type="ARBA" id="ARBA00023136"/>
    </source>
</evidence>
<keyword evidence="6" id="KW-0645">Protease</keyword>
<dbReference type="GO" id="GO:0004252">
    <property type="term" value="F:serine-type endopeptidase activity"/>
    <property type="evidence" value="ECO:0007669"/>
    <property type="project" value="InterPro"/>
</dbReference>
<dbReference type="InterPro" id="IPR043504">
    <property type="entry name" value="Peptidase_S1_PA_chymotrypsin"/>
</dbReference>
<keyword evidence="6" id="KW-0378">Hydrolase</keyword>
<dbReference type="KEGG" id="dtm:BJL86_0528"/>
<dbReference type="EMBL" id="CP015961">
    <property type="protein sequence ID" value="ANI91331.1"/>
    <property type="molecule type" value="Genomic_DNA"/>
</dbReference>
<feature type="transmembrane region" description="Helical" evidence="5">
    <location>
        <begin position="89"/>
        <end position="110"/>
    </location>
</feature>
<keyword evidence="7" id="KW-1185">Reference proteome</keyword>
<dbReference type="GO" id="GO:0006508">
    <property type="term" value="P:proteolysis"/>
    <property type="evidence" value="ECO:0007669"/>
    <property type="project" value="UniProtKB-KW"/>
</dbReference>
<feature type="transmembrane region" description="Helical" evidence="5">
    <location>
        <begin position="49"/>
        <end position="68"/>
    </location>
</feature>
<dbReference type="InterPro" id="IPR001940">
    <property type="entry name" value="Peptidase_S1C"/>
</dbReference>
<dbReference type="SUPFAM" id="SSF50494">
    <property type="entry name" value="Trypsin-like serine proteases"/>
    <property type="match status" value="1"/>
</dbReference>
<dbReference type="PRINTS" id="PR00834">
    <property type="entry name" value="PROTEASES2C"/>
</dbReference>
<dbReference type="AlphaFoldDB" id="A0A173LIQ9"/>
<dbReference type="Gene3D" id="2.40.10.10">
    <property type="entry name" value="Trypsin-like serine proteases"/>
    <property type="match status" value="2"/>
</dbReference>
<reference evidence="6 7" key="1">
    <citation type="submission" date="2016-06" db="EMBL/GenBank/DDBJ databases">
        <title>Complete genome sequence of a saline-alkali tolerant type strain Dietzia timorensis ID05-A0528T.</title>
        <authorList>
            <person name="Wu X."/>
        </authorList>
    </citation>
    <scope>NUCLEOTIDE SEQUENCE [LARGE SCALE GENOMIC DNA]</scope>
    <source>
        <strain evidence="6 7">ID05-A0528</strain>
    </source>
</reference>
<dbReference type="NCBIfam" id="NF033740">
    <property type="entry name" value="MarP_fam_protase"/>
    <property type="match status" value="1"/>
</dbReference>
<keyword evidence="3 5" id="KW-1133">Transmembrane helix</keyword>
<dbReference type="InterPro" id="IPR009003">
    <property type="entry name" value="Peptidase_S1_PA"/>
</dbReference>
<evidence type="ECO:0000256" key="5">
    <source>
        <dbReference type="SAM" id="Phobius"/>
    </source>
</evidence>
<protein>
    <submittedName>
        <fullName evidence="6">Serine protease</fullName>
    </submittedName>
</protein>
<sequence>MLLAVLAAFAGWLSGALSAAFALFGVAVGATSGLLVAPHVVENFDSPVARLFAGLGIVALMVIIGQVAGQTIGRALRSTISGSTVARGVDSLIGAVLQAAAILLVAWLVAIPVSAREDTAAAQAIRGSTVLSEMDRLAPNQLRSIPSTFAEVLVDTGFPGILGPFSEMPLREVPPADPELQNNPIVQSVTPSVVKIMGRAEQCRRALEGSGVVYAPNRVITNAHVVAGTDTVRVEVSEDVAIDANVVAYNPDVDIAVLDVPGLTAPPMALGTERDVQSGDDAIVLGYPGNGPYHAGAARVREEVTLRGPNIYRDAQVERDVYTLRADVQEGNSGGPLIAPDGTVIGIIFGAALDATETGYALTLDQVMPTVEAAEGQTEPVETQRCVGSA</sequence>
<dbReference type="Pfam" id="PF02674">
    <property type="entry name" value="Colicin_V"/>
    <property type="match status" value="1"/>
</dbReference>
<keyword evidence="2 5" id="KW-0812">Transmembrane</keyword>
<dbReference type="Proteomes" id="UP000186104">
    <property type="component" value="Chromosome"/>
</dbReference>
<dbReference type="GO" id="GO:0009403">
    <property type="term" value="P:toxin biosynthetic process"/>
    <property type="evidence" value="ECO:0007669"/>
    <property type="project" value="InterPro"/>
</dbReference>
<dbReference type="PANTHER" id="PTHR43019">
    <property type="entry name" value="SERINE ENDOPROTEASE DEGS"/>
    <property type="match status" value="1"/>
</dbReference>
<dbReference type="GO" id="GO:0016020">
    <property type="term" value="C:membrane"/>
    <property type="evidence" value="ECO:0007669"/>
    <property type="project" value="UniProtKB-SubCell"/>
</dbReference>
<dbReference type="InterPro" id="IPR003825">
    <property type="entry name" value="Colicin-V_CvpA"/>
</dbReference>
<gene>
    <name evidence="6" type="ORF">BJL86_0528</name>
</gene>
<evidence type="ECO:0000256" key="2">
    <source>
        <dbReference type="ARBA" id="ARBA00022692"/>
    </source>
</evidence>
<organism evidence="6 7">
    <name type="scientific">Dietzia timorensis</name>
    <dbReference type="NCBI Taxonomy" id="499555"/>
    <lineage>
        <taxon>Bacteria</taxon>
        <taxon>Bacillati</taxon>
        <taxon>Actinomycetota</taxon>
        <taxon>Actinomycetes</taxon>
        <taxon>Mycobacteriales</taxon>
        <taxon>Dietziaceae</taxon>
        <taxon>Dietzia</taxon>
    </lineage>
</organism>
<comment type="subcellular location">
    <subcellularLocation>
        <location evidence="1">Membrane</location>
        <topology evidence="1">Multi-pass membrane protein</topology>
    </subcellularLocation>
</comment>
<keyword evidence="4 5" id="KW-0472">Membrane</keyword>
<evidence type="ECO:0000256" key="3">
    <source>
        <dbReference type="ARBA" id="ARBA00022989"/>
    </source>
</evidence>
<evidence type="ECO:0000256" key="1">
    <source>
        <dbReference type="ARBA" id="ARBA00004141"/>
    </source>
</evidence>
<dbReference type="STRING" id="499555.BJL86_0528"/>
<name>A0A173LIQ9_9ACTN</name>